<keyword evidence="4" id="KW-1185">Reference proteome</keyword>
<dbReference type="InterPro" id="IPR001296">
    <property type="entry name" value="Glyco_trans_1"/>
</dbReference>
<reference evidence="3" key="1">
    <citation type="submission" date="2021-04" db="EMBL/GenBank/DDBJ databases">
        <authorList>
            <person name="Zhang D.-C."/>
        </authorList>
    </citation>
    <scope>NUCLEOTIDE SEQUENCE</scope>
    <source>
        <strain evidence="3">CGMCC 1.15697</strain>
    </source>
</reference>
<gene>
    <name evidence="3" type="ORF">KAJ83_07590</name>
</gene>
<dbReference type="Proteomes" id="UP000672602">
    <property type="component" value="Unassembled WGS sequence"/>
</dbReference>
<feature type="domain" description="Glycosyl transferase family 1" evidence="1">
    <location>
        <begin position="170"/>
        <end position="329"/>
    </location>
</feature>
<dbReference type="PANTHER" id="PTHR12526">
    <property type="entry name" value="GLYCOSYLTRANSFERASE"/>
    <property type="match status" value="1"/>
</dbReference>
<comment type="caution">
    <text evidence="3">The sequence shown here is derived from an EMBL/GenBank/DDBJ whole genome shotgun (WGS) entry which is preliminary data.</text>
</comment>
<dbReference type="RefSeq" id="WP_210681450.1">
    <property type="nucleotide sequence ID" value="NZ_JAGMWN010000003.1"/>
</dbReference>
<dbReference type="PANTHER" id="PTHR12526:SF637">
    <property type="entry name" value="GLYCOSYLTRANSFERASE EPSF-RELATED"/>
    <property type="match status" value="1"/>
</dbReference>
<dbReference type="Pfam" id="PF13439">
    <property type="entry name" value="Glyco_transf_4"/>
    <property type="match status" value="1"/>
</dbReference>
<proteinExistence type="predicted"/>
<dbReference type="CDD" id="cd03801">
    <property type="entry name" value="GT4_PimA-like"/>
    <property type="match status" value="1"/>
</dbReference>
<name>A0A8J7RYE1_9PROT</name>
<dbReference type="InterPro" id="IPR028098">
    <property type="entry name" value="Glyco_trans_4-like_N"/>
</dbReference>
<organism evidence="3 4">
    <name type="scientific">Marivibrio halodurans</name>
    <dbReference type="NCBI Taxonomy" id="2039722"/>
    <lineage>
        <taxon>Bacteria</taxon>
        <taxon>Pseudomonadati</taxon>
        <taxon>Pseudomonadota</taxon>
        <taxon>Alphaproteobacteria</taxon>
        <taxon>Rhodospirillales</taxon>
        <taxon>Rhodospirillaceae</taxon>
        <taxon>Marivibrio</taxon>
    </lineage>
</organism>
<dbReference type="Pfam" id="PF00534">
    <property type="entry name" value="Glycos_transf_1"/>
    <property type="match status" value="1"/>
</dbReference>
<accession>A0A8J7RYE1</accession>
<dbReference type="AlphaFoldDB" id="A0A8J7RYE1"/>
<feature type="domain" description="Glycosyltransferase subfamily 4-like N-terminal" evidence="2">
    <location>
        <begin position="73"/>
        <end position="155"/>
    </location>
</feature>
<dbReference type="GO" id="GO:0016757">
    <property type="term" value="F:glycosyltransferase activity"/>
    <property type="evidence" value="ECO:0007669"/>
    <property type="project" value="InterPro"/>
</dbReference>
<dbReference type="Gene3D" id="3.40.50.2000">
    <property type="entry name" value="Glycogen Phosphorylase B"/>
    <property type="match status" value="2"/>
</dbReference>
<evidence type="ECO:0000259" key="2">
    <source>
        <dbReference type="Pfam" id="PF13439"/>
    </source>
</evidence>
<sequence>MSLAFVVPGSLESRTGGSIYDRRIVEGLRENGARVAVIAAPGAWPSPDGRARDGLDRDLSALPDGTVAVIDGLVHGAVPDVAARHGGRLRLVALVHHPLCDESGLDPAERDRLFESERVALAHARRVIVTSRFTARRLGDFGVEASRIHVVEPGTEPVAAPRDRAAEGPGRPVTLFCAASLIPRKGHDILFRALADLEARGVVGWRLVCVGKTDLDPGHAATLHRLLDDLGLSGKVEMRGEVAEDMLDRLYRSADLFVLPSHYEGFGMVVTEAIAHGLPVVTTTGGALADTLPAGAGIAVTPGAVGELRDAIGRLVDDPATWREFARRAEAARGRLPDWVDRTRAFAATLTFPEEL</sequence>
<dbReference type="EMBL" id="JAGMWN010000003">
    <property type="protein sequence ID" value="MBP5856865.1"/>
    <property type="molecule type" value="Genomic_DNA"/>
</dbReference>
<evidence type="ECO:0000313" key="4">
    <source>
        <dbReference type="Proteomes" id="UP000672602"/>
    </source>
</evidence>
<protein>
    <submittedName>
        <fullName evidence="3">Glycosyltransferase family 4 protein</fullName>
    </submittedName>
</protein>
<evidence type="ECO:0000313" key="3">
    <source>
        <dbReference type="EMBL" id="MBP5856865.1"/>
    </source>
</evidence>
<dbReference type="SUPFAM" id="SSF53756">
    <property type="entry name" value="UDP-Glycosyltransferase/glycogen phosphorylase"/>
    <property type="match status" value="1"/>
</dbReference>
<evidence type="ECO:0000259" key="1">
    <source>
        <dbReference type="Pfam" id="PF00534"/>
    </source>
</evidence>